<accession>A0A9D7IHL7</accession>
<gene>
    <name evidence="1" type="ORF">IPJ48_14005</name>
</gene>
<dbReference type="SUPFAM" id="SSF52402">
    <property type="entry name" value="Adenine nucleotide alpha hydrolases-like"/>
    <property type="match status" value="2"/>
</dbReference>
<dbReference type="EMBL" id="JADJNC010000023">
    <property type="protein sequence ID" value="MBK7424099.1"/>
    <property type="molecule type" value="Genomic_DNA"/>
</dbReference>
<comment type="caution">
    <text evidence="1">The sequence shown here is derived from an EMBL/GenBank/DDBJ whole genome shotgun (WGS) entry which is preliminary data.</text>
</comment>
<dbReference type="Gene3D" id="3.40.50.12370">
    <property type="match status" value="1"/>
</dbReference>
<evidence type="ECO:0000313" key="2">
    <source>
        <dbReference type="Proteomes" id="UP000886602"/>
    </source>
</evidence>
<dbReference type="Proteomes" id="UP000886602">
    <property type="component" value="Unassembled WGS sequence"/>
</dbReference>
<dbReference type="AlphaFoldDB" id="A0A9D7IHL7"/>
<organism evidence="1 2">
    <name type="scientific">Candidatus Propionivibrio dominans</name>
    <dbReference type="NCBI Taxonomy" id="2954373"/>
    <lineage>
        <taxon>Bacteria</taxon>
        <taxon>Pseudomonadati</taxon>
        <taxon>Pseudomonadota</taxon>
        <taxon>Betaproteobacteria</taxon>
        <taxon>Rhodocyclales</taxon>
        <taxon>Rhodocyclaceae</taxon>
        <taxon>Propionivibrio</taxon>
    </lineage>
</organism>
<dbReference type="CDD" id="cd00293">
    <property type="entry name" value="USP-like"/>
    <property type="match status" value="1"/>
</dbReference>
<name>A0A9D7IHL7_9RHOO</name>
<reference evidence="1" key="1">
    <citation type="submission" date="2020-10" db="EMBL/GenBank/DDBJ databases">
        <title>Connecting structure to function with the recovery of over 1000 high-quality activated sludge metagenome-assembled genomes encoding full-length rRNA genes using long-read sequencing.</title>
        <authorList>
            <person name="Singleton C.M."/>
            <person name="Petriglieri F."/>
            <person name="Kristensen J.M."/>
            <person name="Kirkegaard R.H."/>
            <person name="Michaelsen T.Y."/>
            <person name="Andersen M.H."/>
            <person name="Karst S.M."/>
            <person name="Dueholm M.S."/>
            <person name="Nielsen P.H."/>
            <person name="Albertsen M."/>
        </authorList>
    </citation>
    <scope>NUCLEOTIDE SEQUENCE</scope>
    <source>
        <strain evidence="1">EsbW_18-Q3-R4-48_MAXAC.044</strain>
    </source>
</reference>
<protein>
    <submittedName>
        <fullName evidence="1">Universal stress protein</fullName>
    </submittedName>
</protein>
<evidence type="ECO:0000313" key="1">
    <source>
        <dbReference type="EMBL" id="MBK7424099.1"/>
    </source>
</evidence>
<proteinExistence type="predicted"/>
<sequence>MVHLDQGERTAARLELAVSLARQHQARLVGVFGQRAEAQLVGVVATWPSASYSAARAASKAAFETACADLPEVEWRDINRGSDAELLRHITDLARHFDLVILGQHDERGEACVPDDLAGEVVLDCGRPVLVYPYVGNFSEIGKRPLIAWSDSREAARALNDALPLIRGCDECMVLSFAAGLEEGRSSCAEVVRHLAAHGISTRVDVALVEDFSIMDRLLNRIADRGADLLVMGAHGPIGFPFFSRGAGTRYILKHMTVPLLMSN</sequence>